<comment type="similarity">
    <text evidence="3">Belongs to the kizuna family.</text>
</comment>
<organism evidence="10 11">
    <name type="scientific">Scyliorhinus torazame</name>
    <name type="common">Cloudy catshark</name>
    <name type="synonym">Catulus torazame</name>
    <dbReference type="NCBI Taxonomy" id="75743"/>
    <lineage>
        <taxon>Eukaryota</taxon>
        <taxon>Metazoa</taxon>
        <taxon>Chordata</taxon>
        <taxon>Craniata</taxon>
        <taxon>Vertebrata</taxon>
        <taxon>Chondrichthyes</taxon>
        <taxon>Elasmobranchii</taxon>
        <taxon>Galeomorphii</taxon>
        <taxon>Galeoidea</taxon>
        <taxon>Carcharhiniformes</taxon>
        <taxon>Scyliorhinidae</taxon>
        <taxon>Scyliorhinus</taxon>
    </lineage>
</organism>
<evidence type="ECO:0000256" key="3">
    <source>
        <dbReference type="ARBA" id="ARBA00010767"/>
    </source>
</evidence>
<evidence type="ECO:0000256" key="7">
    <source>
        <dbReference type="ARBA" id="ARBA00023273"/>
    </source>
</evidence>
<comment type="function">
    <text evidence="8">Centrosomal protein required for establishing a robust mitotic centrosome architecture that can endure the forces that converge on the centrosomes during spindle formation. Required for stabilizing the expanded pericentriolar material around the centriole.</text>
</comment>
<keyword evidence="5" id="KW-0963">Cytoplasm</keyword>
<reference evidence="10 11" key="1">
    <citation type="journal article" date="2018" name="Nat. Ecol. Evol.">
        <title>Shark genomes provide insights into elasmobranch evolution and the origin of vertebrates.</title>
        <authorList>
            <person name="Hara Y"/>
            <person name="Yamaguchi K"/>
            <person name="Onimaru K"/>
            <person name="Kadota M"/>
            <person name="Koyanagi M"/>
            <person name="Keeley SD"/>
            <person name="Tatsumi K"/>
            <person name="Tanaka K"/>
            <person name="Motone F"/>
            <person name="Kageyama Y"/>
            <person name="Nozu R"/>
            <person name="Adachi N"/>
            <person name="Nishimura O"/>
            <person name="Nakagawa R"/>
            <person name="Tanegashima C"/>
            <person name="Kiyatake I"/>
            <person name="Matsumoto R"/>
            <person name="Murakumo K"/>
            <person name="Nishida K"/>
            <person name="Terakita A"/>
            <person name="Kuratani S"/>
            <person name="Sato K"/>
            <person name="Hyodo S Kuraku.S."/>
        </authorList>
    </citation>
    <scope>NUCLEOTIDE SEQUENCE [LARGE SCALE GENOMIC DNA]</scope>
</reference>
<evidence type="ECO:0000256" key="8">
    <source>
        <dbReference type="ARBA" id="ARBA00024919"/>
    </source>
</evidence>
<keyword evidence="7" id="KW-0966">Cell projection</keyword>
<evidence type="ECO:0000256" key="5">
    <source>
        <dbReference type="ARBA" id="ARBA00022490"/>
    </source>
</evidence>
<keyword evidence="6" id="KW-0206">Cytoskeleton</keyword>
<evidence type="ECO:0000256" key="4">
    <source>
        <dbReference type="ARBA" id="ARBA00013872"/>
    </source>
</evidence>
<dbReference type="OrthoDB" id="8015657at2759"/>
<gene>
    <name evidence="10" type="ORF">scyTo_0018060</name>
</gene>
<accession>A0A401Q4I6</accession>
<evidence type="ECO:0000256" key="2">
    <source>
        <dbReference type="ARBA" id="ARBA00004300"/>
    </source>
</evidence>
<protein>
    <recommendedName>
        <fullName evidence="4">Centrosomal protein kizuna</fullName>
    </recommendedName>
    <alternativeName>
        <fullName evidence="9">Polo-like kinase 1 substrate 1</fullName>
    </alternativeName>
</protein>
<evidence type="ECO:0000256" key="6">
    <source>
        <dbReference type="ARBA" id="ARBA00023212"/>
    </source>
</evidence>
<dbReference type="GO" id="GO:0005813">
    <property type="term" value="C:centrosome"/>
    <property type="evidence" value="ECO:0007669"/>
    <property type="project" value="UniProtKB-SubCell"/>
</dbReference>
<dbReference type="PANTHER" id="PTHR16299">
    <property type="entry name" value="CENTROSOMAL PROTEIN KIZUNA"/>
    <property type="match status" value="1"/>
</dbReference>
<dbReference type="Proteomes" id="UP000288216">
    <property type="component" value="Unassembled WGS sequence"/>
</dbReference>
<comment type="subcellular location">
    <subcellularLocation>
        <location evidence="1">Cytoplasm</location>
        <location evidence="1">Cytoskeleton</location>
        <location evidence="1">Cilium basal body</location>
    </subcellularLocation>
    <subcellularLocation>
        <location evidence="2">Cytoplasm</location>
        <location evidence="2">Cytoskeleton</location>
        <location evidence="2">Microtubule organizing center</location>
        <location evidence="2">Centrosome</location>
    </subcellularLocation>
</comment>
<evidence type="ECO:0000313" key="11">
    <source>
        <dbReference type="Proteomes" id="UP000288216"/>
    </source>
</evidence>
<dbReference type="PANTHER" id="PTHR16299:SF2">
    <property type="entry name" value="CENTROSOMAL PROTEIN KIZUNA"/>
    <property type="match status" value="1"/>
</dbReference>
<proteinExistence type="inferred from homology"/>
<dbReference type="GO" id="GO:0007051">
    <property type="term" value="P:spindle organization"/>
    <property type="evidence" value="ECO:0007669"/>
    <property type="project" value="InterPro"/>
</dbReference>
<dbReference type="AlphaFoldDB" id="A0A401Q4I6"/>
<evidence type="ECO:0000313" key="10">
    <source>
        <dbReference type="EMBL" id="GCB80279.1"/>
    </source>
</evidence>
<sequence>MHQKNHDWLQSAQWCVGIQIVGEYEDMLLKLNAAFFNFNRDRNKKERINPAQSKAFWGESDDSASDIEAILHPQTSEALEDNDDFNDFF</sequence>
<evidence type="ECO:0000256" key="9">
    <source>
        <dbReference type="ARBA" id="ARBA00031153"/>
    </source>
</evidence>
<dbReference type="EMBL" id="BFAA01012246">
    <property type="protein sequence ID" value="GCB80279.1"/>
    <property type="molecule type" value="Genomic_DNA"/>
</dbReference>
<keyword evidence="11" id="KW-1185">Reference proteome</keyword>
<name>A0A401Q4I6_SCYTO</name>
<evidence type="ECO:0000256" key="1">
    <source>
        <dbReference type="ARBA" id="ARBA00004120"/>
    </source>
</evidence>
<comment type="caution">
    <text evidence="10">The sequence shown here is derived from an EMBL/GenBank/DDBJ whole genome shotgun (WGS) entry which is preliminary data.</text>
</comment>
<dbReference type="InterPro" id="IPR026742">
    <property type="entry name" value="Centrosomal_kizuma"/>
</dbReference>